<keyword evidence="2" id="KW-0808">Transferase</keyword>
<dbReference type="CDD" id="cd02440">
    <property type="entry name" value="AdoMet_MTases"/>
    <property type="match status" value="1"/>
</dbReference>
<feature type="domain" description="Methyltransferase type 11" evidence="1">
    <location>
        <begin position="48"/>
        <end position="144"/>
    </location>
</feature>
<evidence type="ECO:0000313" key="3">
    <source>
        <dbReference type="Proteomes" id="UP000786387"/>
    </source>
</evidence>
<sequence length="253" mass="27616">MTNAHSQVVQKQFGEQASAYLNSAVHAQGPEFAELLAAVEGHGSAQLLDLGCGAGHVSFHLAPAVGKVVAYDLSQQMLDVVAQTADARGLGNIETVLGAAERLPFEDASFDFVVSRFSAHHWSDLGQALRETKRVLKPGGVAAFVDVAAPGLPLLDTHLQTIELLRDSSHVRNYSPAEWARQLGEAGLRVTAEKTQRLRLEYQSWVDRMRTPEVFRAAILELHRAASEEVRAYFEITDDGSFSTDVLLIWAGR</sequence>
<reference evidence="2 3" key="1">
    <citation type="submission" date="2020-02" db="EMBL/GenBank/DDBJ databases">
        <title>Synteny-based analysis reveals conserved mechanism for high triclosan tolerance in Pseudomonas, as well as instances of horizontal transfer.</title>
        <authorList>
            <person name="Mcfarland A.G."/>
            <person name="Bertucci H.K."/>
            <person name="Litmann E."/>
            <person name="Shen J."/>
            <person name="Huttenhower C."/>
            <person name="Hartmann E.M."/>
        </authorList>
    </citation>
    <scope>NUCLEOTIDE SEQUENCE [LARGE SCALE GENOMIC DNA]</scope>
    <source>
        <strain evidence="2 3">115A1</strain>
    </source>
</reference>
<dbReference type="Proteomes" id="UP000786387">
    <property type="component" value="Unassembled WGS sequence"/>
</dbReference>
<dbReference type="GO" id="GO:0008168">
    <property type="term" value="F:methyltransferase activity"/>
    <property type="evidence" value="ECO:0007669"/>
    <property type="project" value="UniProtKB-KW"/>
</dbReference>
<dbReference type="Gene3D" id="3.40.50.150">
    <property type="entry name" value="Vaccinia Virus protein VP39"/>
    <property type="match status" value="1"/>
</dbReference>
<dbReference type="Pfam" id="PF08241">
    <property type="entry name" value="Methyltransf_11"/>
    <property type="match status" value="1"/>
</dbReference>
<keyword evidence="3" id="KW-1185">Reference proteome</keyword>
<comment type="caution">
    <text evidence="2">The sequence shown here is derived from an EMBL/GenBank/DDBJ whole genome shotgun (WGS) entry which is preliminary data.</text>
</comment>
<keyword evidence="2" id="KW-0489">Methyltransferase</keyword>
<accession>A0ABR5Z335</accession>
<proteinExistence type="predicted"/>
<dbReference type="SUPFAM" id="SSF53335">
    <property type="entry name" value="S-adenosyl-L-methionine-dependent methyltransferases"/>
    <property type="match status" value="1"/>
</dbReference>
<protein>
    <submittedName>
        <fullName evidence="2">Methyltransferase domain-containing protein</fullName>
    </submittedName>
</protein>
<gene>
    <name evidence="2" type="ORF">G7026_14430</name>
</gene>
<dbReference type="InterPro" id="IPR029063">
    <property type="entry name" value="SAM-dependent_MTases_sf"/>
</dbReference>
<evidence type="ECO:0000313" key="2">
    <source>
        <dbReference type="EMBL" id="MBA1274554.1"/>
    </source>
</evidence>
<dbReference type="RefSeq" id="WP_181071608.1">
    <property type="nucleotide sequence ID" value="NZ_JAAMRF010000007.1"/>
</dbReference>
<name>A0ABR5Z335_9GAMM</name>
<dbReference type="EMBL" id="JAAMRF010000007">
    <property type="protein sequence ID" value="MBA1274554.1"/>
    <property type="molecule type" value="Genomic_DNA"/>
</dbReference>
<dbReference type="PANTHER" id="PTHR43591">
    <property type="entry name" value="METHYLTRANSFERASE"/>
    <property type="match status" value="1"/>
</dbReference>
<dbReference type="GO" id="GO:0032259">
    <property type="term" value="P:methylation"/>
    <property type="evidence" value="ECO:0007669"/>
    <property type="project" value="UniProtKB-KW"/>
</dbReference>
<dbReference type="InterPro" id="IPR013216">
    <property type="entry name" value="Methyltransf_11"/>
</dbReference>
<dbReference type="PANTHER" id="PTHR43591:SF24">
    <property type="entry name" value="2-METHOXY-6-POLYPRENYL-1,4-BENZOQUINOL METHYLASE, MITOCHONDRIAL"/>
    <property type="match status" value="1"/>
</dbReference>
<organism evidence="2 3">
    <name type="scientific">Stutzerimonas azotifigens</name>
    <dbReference type="NCBI Taxonomy" id="291995"/>
    <lineage>
        <taxon>Bacteria</taxon>
        <taxon>Pseudomonadati</taxon>
        <taxon>Pseudomonadota</taxon>
        <taxon>Gammaproteobacteria</taxon>
        <taxon>Pseudomonadales</taxon>
        <taxon>Pseudomonadaceae</taxon>
        <taxon>Stutzerimonas</taxon>
    </lineage>
</organism>
<evidence type="ECO:0000259" key="1">
    <source>
        <dbReference type="Pfam" id="PF08241"/>
    </source>
</evidence>